<evidence type="ECO:0000256" key="1">
    <source>
        <dbReference type="SAM" id="SignalP"/>
    </source>
</evidence>
<organism evidence="2 3">
    <name type="scientific">Agrobacterium vitis</name>
    <name type="common">Rhizobium vitis</name>
    <dbReference type="NCBI Taxonomy" id="373"/>
    <lineage>
        <taxon>Bacteria</taxon>
        <taxon>Pseudomonadati</taxon>
        <taxon>Pseudomonadota</taxon>
        <taxon>Alphaproteobacteria</taxon>
        <taxon>Hyphomicrobiales</taxon>
        <taxon>Rhizobiaceae</taxon>
        <taxon>Rhizobium/Agrobacterium group</taxon>
        <taxon>Agrobacterium</taxon>
    </lineage>
</organism>
<evidence type="ECO:0000313" key="3">
    <source>
        <dbReference type="Proteomes" id="UP000436911"/>
    </source>
</evidence>
<dbReference type="OrthoDB" id="7871786at2"/>
<sequence length="114" mass="12554">MLNGNYLKYIANAAVALPLAALPVKTQAAEFTAGIVVTKMAEADRYPFISGIVEGLAYARYKKDADDTKGMKCIYTWFYETKSRTEEILETFKKFPDYTAGAVMAAMAEKECGA</sequence>
<evidence type="ECO:0008006" key="4">
    <source>
        <dbReference type="Google" id="ProtNLM"/>
    </source>
</evidence>
<proteinExistence type="predicted"/>
<dbReference type="GeneID" id="60683857"/>
<reference evidence="2 3" key="1">
    <citation type="submission" date="2018-08" db="EMBL/GenBank/DDBJ databases">
        <title>Genome sequencing of Agrobacterium vitis strain ICMP 10754.</title>
        <authorList>
            <person name="Visnovsky S.B."/>
            <person name="Pitman A.R."/>
        </authorList>
    </citation>
    <scope>NUCLEOTIDE SEQUENCE [LARGE SCALE GENOMIC DNA]</scope>
    <source>
        <strain evidence="2 3">ICMP 10754</strain>
    </source>
</reference>
<feature type="signal peptide" evidence="1">
    <location>
        <begin position="1"/>
        <end position="28"/>
    </location>
</feature>
<keyword evidence="1" id="KW-0732">Signal</keyword>
<accession>A0A368NPG2</accession>
<gene>
    <name evidence="2" type="ORF">DXT89_08555</name>
</gene>
<dbReference type="EMBL" id="QUSG01000003">
    <property type="protein sequence ID" value="KAA3529744.1"/>
    <property type="molecule type" value="Genomic_DNA"/>
</dbReference>
<feature type="chain" id="PRO_5030067887" description="Rap1a immunity protein domain-containing protein" evidence="1">
    <location>
        <begin position="29"/>
        <end position="114"/>
    </location>
</feature>
<evidence type="ECO:0000313" key="2">
    <source>
        <dbReference type="EMBL" id="KAA3529744.1"/>
    </source>
</evidence>
<comment type="caution">
    <text evidence="2">The sequence shown here is derived from an EMBL/GenBank/DDBJ whole genome shotgun (WGS) entry which is preliminary data.</text>
</comment>
<protein>
    <recommendedName>
        <fullName evidence="4">Rap1a immunity protein domain-containing protein</fullName>
    </recommendedName>
</protein>
<name>A0A368NPG2_AGRVI</name>
<dbReference type="AlphaFoldDB" id="A0A368NPG2"/>
<dbReference type="Proteomes" id="UP000436911">
    <property type="component" value="Unassembled WGS sequence"/>
</dbReference>
<dbReference type="RefSeq" id="WP_060718580.1">
    <property type="nucleotide sequence ID" value="NZ_JABFNP010000001.1"/>
</dbReference>